<dbReference type="PRINTS" id="PR00040">
    <property type="entry name" value="HTHMERR"/>
</dbReference>
<dbReference type="CDD" id="cd00592">
    <property type="entry name" value="HTH_MerR-like"/>
    <property type="match status" value="1"/>
</dbReference>
<gene>
    <name evidence="6" type="ORF">OW255_17945</name>
</gene>
<keyword evidence="7" id="KW-1185">Reference proteome</keyword>
<evidence type="ECO:0000256" key="2">
    <source>
        <dbReference type="ARBA" id="ARBA00023015"/>
    </source>
</evidence>
<dbReference type="SMART" id="SM00871">
    <property type="entry name" value="AraC_E_bind"/>
    <property type="match status" value="1"/>
</dbReference>
<keyword evidence="2" id="KW-0805">Transcription regulation</keyword>
<dbReference type="Gene3D" id="3.20.80.10">
    <property type="entry name" value="Regulatory factor, effector binding domain"/>
    <property type="match status" value="1"/>
</dbReference>
<dbReference type="PANTHER" id="PTHR30204">
    <property type="entry name" value="REDOX-CYCLING DRUG-SENSING TRANSCRIPTIONAL ACTIVATOR SOXR"/>
    <property type="match status" value="1"/>
</dbReference>
<proteinExistence type="predicted"/>
<feature type="domain" description="HTH merR-type" evidence="5">
    <location>
        <begin position="1"/>
        <end position="69"/>
    </location>
</feature>
<dbReference type="InterPro" id="IPR009061">
    <property type="entry name" value="DNA-bd_dom_put_sf"/>
</dbReference>
<evidence type="ECO:0000313" key="6">
    <source>
        <dbReference type="EMBL" id="WAJ26061.1"/>
    </source>
</evidence>
<evidence type="ECO:0000256" key="1">
    <source>
        <dbReference type="ARBA" id="ARBA00022491"/>
    </source>
</evidence>
<evidence type="ECO:0000259" key="5">
    <source>
        <dbReference type="PROSITE" id="PS50937"/>
    </source>
</evidence>
<dbReference type="Proteomes" id="UP001163115">
    <property type="component" value="Chromosome"/>
</dbReference>
<dbReference type="Pfam" id="PF14526">
    <property type="entry name" value="Cass2"/>
    <property type="match status" value="1"/>
</dbReference>
<reference evidence="6" key="1">
    <citation type="submission" date="2022-11" db="EMBL/GenBank/DDBJ databases">
        <title>Lacrimispora xylanolytica sy1, complete genome.</title>
        <authorList>
            <person name="Choi S."/>
        </authorList>
    </citation>
    <scope>NUCLEOTIDE SEQUENCE</scope>
    <source>
        <strain evidence="6">Sy1</strain>
    </source>
</reference>
<dbReference type="InterPro" id="IPR011256">
    <property type="entry name" value="Reg_factor_effector_dom_sf"/>
</dbReference>
<dbReference type="InterPro" id="IPR029441">
    <property type="entry name" value="Cass2"/>
</dbReference>
<dbReference type="SMART" id="SM00422">
    <property type="entry name" value="HTH_MERR"/>
    <property type="match status" value="1"/>
</dbReference>
<name>A0ABY7AKR4_9FIRM</name>
<dbReference type="EMBL" id="CP113524">
    <property type="protein sequence ID" value="WAJ26061.1"/>
    <property type="molecule type" value="Genomic_DNA"/>
</dbReference>
<dbReference type="SUPFAM" id="SSF46955">
    <property type="entry name" value="Putative DNA-binding domain"/>
    <property type="match status" value="1"/>
</dbReference>
<keyword evidence="3" id="KW-0238">DNA-binding</keyword>
<dbReference type="PROSITE" id="PS50937">
    <property type="entry name" value="HTH_MERR_2"/>
    <property type="match status" value="1"/>
</dbReference>
<accession>A0ABY7AKR4</accession>
<keyword evidence="4" id="KW-0804">Transcription</keyword>
<dbReference type="Gene3D" id="1.10.1660.10">
    <property type="match status" value="1"/>
</dbReference>
<evidence type="ECO:0000313" key="7">
    <source>
        <dbReference type="Proteomes" id="UP001163115"/>
    </source>
</evidence>
<dbReference type="Pfam" id="PF13411">
    <property type="entry name" value="MerR_1"/>
    <property type="match status" value="1"/>
</dbReference>
<organism evidence="6 7">
    <name type="scientific">Lacrimispora xylanolytica</name>
    <dbReference type="NCBI Taxonomy" id="29375"/>
    <lineage>
        <taxon>Bacteria</taxon>
        <taxon>Bacillati</taxon>
        <taxon>Bacillota</taxon>
        <taxon>Clostridia</taxon>
        <taxon>Lachnospirales</taxon>
        <taxon>Lachnospiraceae</taxon>
        <taxon>Lacrimispora</taxon>
    </lineage>
</organism>
<sequence>MTIGEVSKTYAVSARMIRYYEKIGLIESHRRKEYAYRIYDEAAVRRLRQIMILRKLRISLKQIGVILNDIGQTQALEVLRENMTGLDEEIHALNTIRSILDAFVHRLDDGIRAKVRVDLLEDSELIEIADALISPKNHLKEDCSMEELNQASERMERNMDIRFIYLPPATVAASQFTGENPEDVSGDRVKALIKERDLPVVKPDFRLYGFNNPSPQEGEEYYGYEFWVTIPEDMEVTKPLEKKQFAGGLYAAHCIKMGDFHEWGAFFEQMKNHEDYEIQWREPFGMGGALEEHLNAFSFYTGSESDFIQLDLLIPVTKKSDKETNTPLQRHQDI</sequence>
<keyword evidence="1" id="KW-0678">Repressor</keyword>
<dbReference type="InterPro" id="IPR010499">
    <property type="entry name" value="AraC_E-bd"/>
</dbReference>
<dbReference type="InterPro" id="IPR000551">
    <property type="entry name" value="MerR-type_HTH_dom"/>
</dbReference>
<dbReference type="PANTHER" id="PTHR30204:SF69">
    <property type="entry name" value="MERR-FAMILY TRANSCRIPTIONAL REGULATOR"/>
    <property type="match status" value="1"/>
</dbReference>
<evidence type="ECO:0000256" key="4">
    <source>
        <dbReference type="ARBA" id="ARBA00023163"/>
    </source>
</evidence>
<dbReference type="InterPro" id="IPR047057">
    <property type="entry name" value="MerR_fam"/>
</dbReference>
<protein>
    <submittedName>
        <fullName evidence="6">Effector binding domain-containing protein</fullName>
    </submittedName>
</protein>
<dbReference type="SUPFAM" id="SSF55136">
    <property type="entry name" value="Probable bacterial effector-binding domain"/>
    <property type="match status" value="1"/>
</dbReference>
<dbReference type="RefSeq" id="WP_268116630.1">
    <property type="nucleotide sequence ID" value="NZ_CP113524.1"/>
</dbReference>
<evidence type="ECO:0000256" key="3">
    <source>
        <dbReference type="ARBA" id="ARBA00023125"/>
    </source>
</evidence>